<keyword evidence="2" id="KW-1185">Reference proteome</keyword>
<protein>
    <submittedName>
        <fullName evidence="1">Uncharacterized protein</fullName>
    </submittedName>
</protein>
<organism evidence="1 2">
    <name type="scientific">Psophocarpus tetragonolobus</name>
    <name type="common">Winged bean</name>
    <name type="synonym">Dolichos tetragonolobus</name>
    <dbReference type="NCBI Taxonomy" id="3891"/>
    <lineage>
        <taxon>Eukaryota</taxon>
        <taxon>Viridiplantae</taxon>
        <taxon>Streptophyta</taxon>
        <taxon>Embryophyta</taxon>
        <taxon>Tracheophyta</taxon>
        <taxon>Spermatophyta</taxon>
        <taxon>Magnoliopsida</taxon>
        <taxon>eudicotyledons</taxon>
        <taxon>Gunneridae</taxon>
        <taxon>Pentapetalae</taxon>
        <taxon>rosids</taxon>
        <taxon>fabids</taxon>
        <taxon>Fabales</taxon>
        <taxon>Fabaceae</taxon>
        <taxon>Papilionoideae</taxon>
        <taxon>50 kb inversion clade</taxon>
        <taxon>NPAAA clade</taxon>
        <taxon>indigoferoid/millettioid clade</taxon>
        <taxon>Phaseoleae</taxon>
        <taxon>Psophocarpus</taxon>
    </lineage>
</organism>
<sequence length="134" mass="15071">MFVLVQWRKDVHVIHKLDEDKWSCFEASGILKEDSGCSVAKYAITNKCVVDIHVENDVQRGSDRGGGVKDLLDDAKKFCRIHETVQTIATEEGGIQHSKVTSTHMGINNKKGPTNLKNSYFRHLLAFRIAGFQI</sequence>
<dbReference type="EMBL" id="JAYMYS010000003">
    <property type="protein sequence ID" value="KAK7399722.1"/>
    <property type="molecule type" value="Genomic_DNA"/>
</dbReference>
<evidence type="ECO:0000313" key="2">
    <source>
        <dbReference type="Proteomes" id="UP001386955"/>
    </source>
</evidence>
<reference evidence="1 2" key="1">
    <citation type="submission" date="2024-01" db="EMBL/GenBank/DDBJ databases">
        <title>The genomes of 5 underutilized Papilionoideae crops provide insights into root nodulation and disease resistanc.</title>
        <authorList>
            <person name="Jiang F."/>
        </authorList>
    </citation>
    <scope>NUCLEOTIDE SEQUENCE [LARGE SCALE GENOMIC DNA]</scope>
    <source>
        <strain evidence="1">DUOXIRENSHENG_FW03</strain>
        <tissue evidence="1">Leaves</tissue>
    </source>
</reference>
<accession>A0AAN9SM50</accession>
<gene>
    <name evidence="1" type="ORF">VNO78_10911</name>
</gene>
<dbReference type="AlphaFoldDB" id="A0AAN9SM50"/>
<proteinExistence type="predicted"/>
<dbReference type="Proteomes" id="UP001386955">
    <property type="component" value="Unassembled WGS sequence"/>
</dbReference>
<comment type="caution">
    <text evidence="1">The sequence shown here is derived from an EMBL/GenBank/DDBJ whole genome shotgun (WGS) entry which is preliminary data.</text>
</comment>
<evidence type="ECO:0000313" key="1">
    <source>
        <dbReference type="EMBL" id="KAK7399722.1"/>
    </source>
</evidence>
<name>A0AAN9SM50_PSOTE</name>